<dbReference type="STRING" id="1006006.Mcup_0068"/>
<organism evidence="6 7">
    <name type="scientific">Metallosphaera cuprina (strain Ar-4)</name>
    <dbReference type="NCBI Taxonomy" id="1006006"/>
    <lineage>
        <taxon>Archaea</taxon>
        <taxon>Thermoproteota</taxon>
        <taxon>Thermoprotei</taxon>
        <taxon>Sulfolobales</taxon>
        <taxon>Sulfolobaceae</taxon>
        <taxon>Metallosphaera</taxon>
    </lineage>
</organism>
<dbReference type="InterPro" id="IPR036898">
    <property type="entry name" value="RNA_pol_Rpb7-like_N_sf"/>
</dbReference>
<dbReference type="InterPro" id="IPR003029">
    <property type="entry name" value="S1_domain"/>
</dbReference>
<dbReference type="PROSITE" id="PS50126">
    <property type="entry name" value="S1"/>
    <property type="match status" value="1"/>
</dbReference>
<dbReference type="GO" id="GO:0000428">
    <property type="term" value="C:DNA-directed RNA polymerase complex"/>
    <property type="evidence" value="ECO:0007669"/>
    <property type="project" value="UniProtKB-KW"/>
</dbReference>
<keyword evidence="4" id="KW-0963">Cytoplasm</keyword>
<dbReference type="GeneID" id="10492264"/>
<dbReference type="SUPFAM" id="SSF88798">
    <property type="entry name" value="N-terminal, heterodimerisation domain of RBP7 (RpoE)"/>
    <property type="match status" value="1"/>
</dbReference>
<dbReference type="GO" id="GO:0005737">
    <property type="term" value="C:cytoplasm"/>
    <property type="evidence" value="ECO:0007669"/>
    <property type="project" value="UniProtKB-SubCell"/>
</dbReference>
<dbReference type="InterPro" id="IPR046399">
    <property type="entry name" value="RNApol_Rpo7"/>
</dbReference>
<evidence type="ECO:0000256" key="1">
    <source>
        <dbReference type="ARBA" id="ARBA00009307"/>
    </source>
</evidence>
<comment type="subcellular location">
    <subcellularLocation>
        <location evidence="4">Cytoplasm</location>
    </subcellularLocation>
</comment>
<dbReference type="GO" id="GO:0006352">
    <property type="term" value="P:DNA-templated transcription initiation"/>
    <property type="evidence" value="ECO:0007669"/>
    <property type="project" value="InterPro"/>
</dbReference>
<dbReference type="EC" id="2.7.7.6" evidence="4"/>
<dbReference type="KEGG" id="mcn:Mcup_0068"/>
<gene>
    <name evidence="4" type="primary">rpo7</name>
    <name evidence="4" type="synonym">rpoE</name>
    <name evidence="6" type="ordered locus">Mcup_0068</name>
</gene>
<dbReference type="Gene3D" id="3.30.1490.120">
    <property type="entry name" value="RNA polymerase Rpb7-like, N-terminal domain"/>
    <property type="match status" value="1"/>
</dbReference>
<dbReference type="PANTHER" id="PTHR12709:SF4">
    <property type="entry name" value="DNA-DIRECTED RNA POLYMERASE II SUBUNIT RPB7"/>
    <property type="match status" value="1"/>
</dbReference>
<keyword evidence="4" id="KW-0808">Transferase</keyword>
<dbReference type="GO" id="GO:0003677">
    <property type="term" value="F:DNA binding"/>
    <property type="evidence" value="ECO:0007669"/>
    <property type="project" value="InterPro"/>
</dbReference>
<dbReference type="Pfam" id="PF00575">
    <property type="entry name" value="S1"/>
    <property type="match status" value="1"/>
</dbReference>
<dbReference type="InterPro" id="IPR012340">
    <property type="entry name" value="NA-bd_OB-fold"/>
</dbReference>
<evidence type="ECO:0000256" key="4">
    <source>
        <dbReference type="HAMAP-Rule" id="MF_00865"/>
    </source>
</evidence>
<comment type="subunit">
    <text evidence="4">Part of the RNA polymerase complex. Forms a stalk with Rpo4 that extends from the main structure.</text>
</comment>
<keyword evidence="3 4" id="KW-0804">Transcription</keyword>
<proteinExistence type="inferred from homology"/>
<reference evidence="6 7" key="1">
    <citation type="journal article" date="2011" name="J. Bacteriol.">
        <title>Complete genome sequence of Metallosphaera cuprina, a metal sulfide-oxidizing archaeon from a hot spring.</title>
        <authorList>
            <person name="Liu L.J."/>
            <person name="You X.Y."/>
            <person name="Zheng H."/>
            <person name="Wang S."/>
            <person name="Jiang C.Y."/>
            <person name="Liu S.J."/>
        </authorList>
    </citation>
    <scope>NUCLEOTIDE SEQUENCE [LARGE SCALE GENOMIC DNA]</scope>
    <source>
        <strain evidence="6 7">Ar-4</strain>
    </source>
</reference>
<dbReference type="SMART" id="SM00316">
    <property type="entry name" value="S1"/>
    <property type="match status" value="1"/>
</dbReference>
<dbReference type="SUPFAM" id="SSF50249">
    <property type="entry name" value="Nucleic acid-binding proteins"/>
    <property type="match status" value="1"/>
</dbReference>
<dbReference type="Proteomes" id="UP000007812">
    <property type="component" value="Chromosome"/>
</dbReference>
<dbReference type="Pfam" id="PF03876">
    <property type="entry name" value="SHS2_Rpb7-N"/>
    <property type="match status" value="1"/>
</dbReference>
<dbReference type="InterPro" id="IPR005576">
    <property type="entry name" value="Rpb7-like_N"/>
</dbReference>
<dbReference type="PANTHER" id="PTHR12709">
    <property type="entry name" value="DNA-DIRECTED RNA POLYMERASE II, III"/>
    <property type="match status" value="1"/>
</dbReference>
<dbReference type="HAMAP" id="MF_00865">
    <property type="entry name" value="RNApol_arch_Rpo7"/>
    <property type="match status" value="1"/>
</dbReference>
<dbReference type="CDD" id="cd04460">
    <property type="entry name" value="S1_RpoE"/>
    <property type="match status" value="1"/>
</dbReference>
<keyword evidence="7" id="KW-1185">Reference proteome</keyword>
<dbReference type="Gene3D" id="2.40.50.140">
    <property type="entry name" value="Nucleic acid-binding proteins"/>
    <property type="match status" value="1"/>
</dbReference>
<comment type="catalytic activity">
    <reaction evidence="4">
        <text>RNA(n) + a ribonucleoside 5'-triphosphate = RNA(n+1) + diphosphate</text>
        <dbReference type="Rhea" id="RHEA:21248"/>
        <dbReference type="Rhea" id="RHEA-COMP:14527"/>
        <dbReference type="Rhea" id="RHEA-COMP:17342"/>
        <dbReference type="ChEBI" id="CHEBI:33019"/>
        <dbReference type="ChEBI" id="CHEBI:61557"/>
        <dbReference type="ChEBI" id="CHEBI:140395"/>
        <dbReference type="EC" id="2.7.7.6"/>
    </reaction>
</comment>
<sequence length="176" mass="19606">MFKVIKAKGVVRIPPELFGEPLSKTALDILNNEYKERLFKDLGLVLTVIKANVSEEGMIVFGDGATYHEVEFELLTFLPIIQEVVEGDITQVDNYGIYVNMGPMDGLVHVSQIGDDNYKFDSVRGILVGEKSKKSFQKGDLVRARVMTVSSTASNRPPRIGLTMKQTGLGKIERRE</sequence>
<dbReference type="eggNOG" id="arCOG00675">
    <property type="taxonomic scope" value="Archaea"/>
</dbReference>
<feature type="domain" description="S1 motif" evidence="5">
    <location>
        <begin position="82"/>
        <end position="165"/>
    </location>
</feature>
<dbReference type="NCBIfam" id="NF006333">
    <property type="entry name" value="PRK08563.1"/>
    <property type="match status" value="1"/>
</dbReference>
<keyword evidence="4" id="KW-0548">Nucleotidyltransferase</keyword>
<evidence type="ECO:0000313" key="6">
    <source>
        <dbReference type="EMBL" id="AEB94178.1"/>
    </source>
</evidence>
<keyword evidence="2 4" id="KW-0240">DNA-directed RNA polymerase</keyword>
<evidence type="ECO:0000259" key="5">
    <source>
        <dbReference type="PROSITE" id="PS50126"/>
    </source>
</evidence>
<comment type="domain">
    <text evidence="4">Forms 2 domains with an elongated structure; Rpo4 packs into the hinge region between the 2 domains.</text>
</comment>
<dbReference type="GO" id="GO:0003899">
    <property type="term" value="F:DNA-directed RNA polymerase activity"/>
    <property type="evidence" value="ECO:0007669"/>
    <property type="project" value="UniProtKB-UniRule"/>
</dbReference>
<accession>F4FXY0</accession>
<dbReference type="EMBL" id="CP002656">
    <property type="protein sequence ID" value="AEB94178.1"/>
    <property type="molecule type" value="Genomic_DNA"/>
</dbReference>
<dbReference type="InterPro" id="IPR045113">
    <property type="entry name" value="Rpb7-like"/>
</dbReference>
<protein>
    <recommendedName>
        <fullName evidence="4">DNA-directed RNA polymerase subunit Rpo7</fullName>
        <ecNumber evidence="4">2.7.7.6</ecNumber>
    </recommendedName>
    <alternativeName>
        <fullName evidence="4">DNA-directed RNA polymerase subunit E</fullName>
    </alternativeName>
</protein>
<dbReference type="AlphaFoldDB" id="F4FXY0"/>
<name>F4FXY0_METCR</name>
<dbReference type="RefSeq" id="WP_013736680.1">
    <property type="nucleotide sequence ID" value="NC_015435.1"/>
</dbReference>
<dbReference type="HOGENOM" id="CLU_117966_0_0_2"/>
<comment type="similarity">
    <text evidence="1 4">Belongs to the eukaryotic RPB7/RPC8 RNA polymerase subunit family.</text>
</comment>
<evidence type="ECO:0000256" key="2">
    <source>
        <dbReference type="ARBA" id="ARBA00022478"/>
    </source>
</evidence>
<dbReference type="PATRIC" id="fig|1006006.8.peg.67"/>
<dbReference type="OrthoDB" id="7927at2157"/>
<comment type="function">
    <text evidence="4">DNA-dependent RNA polymerase (RNAP) catalyzes the transcription of DNA into RNA using the four ribonucleoside triphosphates as substrates.</text>
</comment>
<evidence type="ECO:0000256" key="3">
    <source>
        <dbReference type="ARBA" id="ARBA00023163"/>
    </source>
</evidence>
<dbReference type="NCBIfam" id="TIGR00448">
    <property type="entry name" value="rpoE"/>
    <property type="match status" value="1"/>
</dbReference>
<dbReference type="CDD" id="cd04331">
    <property type="entry name" value="RNAP_E_N"/>
    <property type="match status" value="1"/>
</dbReference>
<evidence type="ECO:0000313" key="7">
    <source>
        <dbReference type="Proteomes" id="UP000007812"/>
    </source>
</evidence>
<dbReference type="InterPro" id="IPR004519">
    <property type="entry name" value="RNAP_E/RPC8"/>
</dbReference>